<organism evidence="1">
    <name type="scientific">Arundo donax</name>
    <name type="common">Giant reed</name>
    <name type="synonym">Donax arundinaceus</name>
    <dbReference type="NCBI Taxonomy" id="35708"/>
    <lineage>
        <taxon>Eukaryota</taxon>
        <taxon>Viridiplantae</taxon>
        <taxon>Streptophyta</taxon>
        <taxon>Embryophyta</taxon>
        <taxon>Tracheophyta</taxon>
        <taxon>Spermatophyta</taxon>
        <taxon>Magnoliopsida</taxon>
        <taxon>Liliopsida</taxon>
        <taxon>Poales</taxon>
        <taxon>Poaceae</taxon>
        <taxon>PACMAD clade</taxon>
        <taxon>Arundinoideae</taxon>
        <taxon>Arundineae</taxon>
        <taxon>Arundo</taxon>
    </lineage>
</organism>
<reference evidence="1" key="1">
    <citation type="submission" date="2014-09" db="EMBL/GenBank/DDBJ databases">
        <authorList>
            <person name="Magalhaes I.L.F."/>
            <person name="Oliveira U."/>
            <person name="Santos F.R."/>
            <person name="Vidigal T.H.D.A."/>
            <person name="Brescovit A.D."/>
            <person name="Santos A.J."/>
        </authorList>
    </citation>
    <scope>NUCLEOTIDE SEQUENCE</scope>
    <source>
        <tissue evidence="1">Shoot tissue taken approximately 20 cm above the soil surface</tissue>
    </source>
</reference>
<accession>A0A0A9BTR7</accession>
<reference evidence="1" key="2">
    <citation type="journal article" date="2015" name="Data Brief">
        <title>Shoot transcriptome of the giant reed, Arundo donax.</title>
        <authorList>
            <person name="Barrero R.A."/>
            <person name="Guerrero F.D."/>
            <person name="Moolhuijzen P."/>
            <person name="Goolsby J.A."/>
            <person name="Tidwell J."/>
            <person name="Bellgard S.E."/>
            <person name="Bellgard M.I."/>
        </authorList>
    </citation>
    <scope>NUCLEOTIDE SEQUENCE</scope>
    <source>
        <tissue evidence="1">Shoot tissue taken approximately 20 cm above the soil surface</tissue>
    </source>
</reference>
<proteinExistence type="predicted"/>
<dbReference type="AlphaFoldDB" id="A0A0A9BTR7"/>
<dbReference type="EMBL" id="GBRH01230436">
    <property type="protein sequence ID" value="JAD67459.1"/>
    <property type="molecule type" value="Transcribed_RNA"/>
</dbReference>
<sequence>MKMAQEEPGWRPWDSPHTPEGCIEVYQKCTEQRQ</sequence>
<name>A0A0A9BTR7_ARUDO</name>
<evidence type="ECO:0000313" key="1">
    <source>
        <dbReference type="EMBL" id="JAD67459.1"/>
    </source>
</evidence>
<protein>
    <submittedName>
        <fullName evidence="1">Uncharacterized protein</fullName>
    </submittedName>
</protein>